<dbReference type="InterPro" id="IPR006675">
    <property type="entry name" value="HDIG_dom"/>
</dbReference>
<name>A0A9J6RLU7_9GAMM</name>
<dbReference type="PANTHER" id="PTHR43155:SF2">
    <property type="entry name" value="CYCLIC DI-GMP PHOSPHODIESTERASE PA4108"/>
    <property type="match status" value="1"/>
</dbReference>
<dbReference type="Pfam" id="PF11871">
    <property type="entry name" value="DUF3391"/>
    <property type="match status" value="1"/>
</dbReference>
<protein>
    <submittedName>
        <fullName evidence="2">HD-GYP domain-containing protein</fullName>
    </submittedName>
</protein>
<evidence type="ECO:0000259" key="1">
    <source>
        <dbReference type="PROSITE" id="PS51832"/>
    </source>
</evidence>
<dbReference type="AlphaFoldDB" id="A0A9J6RLU7"/>
<dbReference type="NCBIfam" id="TIGR00277">
    <property type="entry name" value="HDIG"/>
    <property type="match status" value="1"/>
</dbReference>
<evidence type="ECO:0000313" key="2">
    <source>
        <dbReference type="EMBL" id="MCZ0865428.1"/>
    </source>
</evidence>
<dbReference type="SUPFAM" id="SSF109604">
    <property type="entry name" value="HD-domain/PDEase-like"/>
    <property type="match status" value="1"/>
</dbReference>
<evidence type="ECO:0000313" key="3">
    <source>
        <dbReference type="Proteomes" id="UP001069090"/>
    </source>
</evidence>
<feature type="domain" description="HD-GYP" evidence="1">
    <location>
        <begin position="130"/>
        <end position="326"/>
    </location>
</feature>
<dbReference type="InterPro" id="IPR037522">
    <property type="entry name" value="HD_GYP_dom"/>
</dbReference>
<keyword evidence="3" id="KW-1185">Reference proteome</keyword>
<proteinExistence type="predicted"/>
<accession>A0A9J6RLU7</accession>
<dbReference type="InterPro" id="IPR003607">
    <property type="entry name" value="HD/PDEase_dom"/>
</dbReference>
<dbReference type="EMBL" id="JAPTGG010000007">
    <property type="protein sequence ID" value="MCZ0865428.1"/>
    <property type="molecule type" value="Genomic_DNA"/>
</dbReference>
<dbReference type="GO" id="GO:0008081">
    <property type="term" value="F:phosphoric diester hydrolase activity"/>
    <property type="evidence" value="ECO:0007669"/>
    <property type="project" value="UniProtKB-ARBA"/>
</dbReference>
<dbReference type="Pfam" id="PF13487">
    <property type="entry name" value="HD_5"/>
    <property type="match status" value="1"/>
</dbReference>
<dbReference type="Proteomes" id="UP001069090">
    <property type="component" value="Unassembled WGS sequence"/>
</dbReference>
<dbReference type="CDD" id="cd00077">
    <property type="entry name" value="HDc"/>
    <property type="match status" value="1"/>
</dbReference>
<dbReference type="RefSeq" id="WP_258331576.1">
    <property type="nucleotide sequence ID" value="NZ_JAPTGG010000007.1"/>
</dbReference>
<dbReference type="SMART" id="SM00471">
    <property type="entry name" value="HDc"/>
    <property type="match status" value="1"/>
</dbReference>
<reference evidence="2 3" key="1">
    <citation type="submission" date="2022-12" db="EMBL/GenBank/DDBJ databases">
        <title>Dasania phycosphaerae sp. nov., isolated from particulate material of the south coast of Korea.</title>
        <authorList>
            <person name="Jiang Y."/>
        </authorList>
    </citation>
    <scope>NUCLEOTIDE SEQUENCE [LARGE SCALE GENOMIC DNA]</scope>
    <source>
        <strain evidence="2 3">GY-19</strain>
    </source>
</reference>
<sequence length="400" mass="44315">MSVRPSQIQRLNVADLKIGMSVVELDRPWLESPFTVHGFKIKTPRELKQLQTLCRYVYVINKKPKPVDPSGEQFVRHKYRNTLTFEHALPQAKSAHRQAKSIIKGFFNNMRAGRSFDATVAKKAVQQCVAAVIANQEAMIWLGLLKDVDEYTAEHSLNVAVYAITLGRAEGLSPADLETLGLCGLLHDIGKAKVPLGILNKEAALTDAEFILLKKHTSHGYEMLMSKHDVPEIAAEVAHSHHERINGRGYPQQLSGDKISYFSRIVAIADAYDAITSTRIYSPAKTALEGLRILLGAQGSHFDSKLVNKFINTLGIYPAGSVAELSTGEAALVLPTPQANNNKPRILIVRDRNKQPCAKRQLDLSQHPKDENGDIISIRHLLSNGSFGIDLAHYHDKITE</sequence>
<dbReference type="Gene3D" id="1.10.3210.10">
    <property type="entry name" value="Hypothetical protein af1432"/>
    <property type="match status" value="1"/>
</dbReference>
<dbReference type="PANTHER" id="PTHR43155">
    <property type="entry name" value="CYCLIC DI-GMP PHOSPHODIESTERASE PA4108-RELATED"/>
    <property type="match status" value="1"/>
</dbReference>
<comment type="caution">
    <text evidence="2">The sequence shown here is derived from an EMBL/GenBank/DDBJ whole genome shotgun (WGS) entry which is preliminary data.</text>
</comment>
<dbReference type="PROSITE" id="PS51832">
    <property type="entry name" value="HD_GYP"/>
    <property type="match status" value="1"/>
</dbReference>
<organism evidence="2 3">
    <name type="scientific">Dasania phycosphaerae</name>
    <dbReference type="NCBI Taxonomy" id="2950436"/>
    <lineage>
        <taxon>Bacteria</taxon>
        <taxon>Pseudomonadati</taxon>
        <taxon>Pseudomonadota</taxon>
        <taxon>Gammaproteobacteria</taxon>
        <taxon>Cellvibrionales</taxon>
        <taxon>Spongiibacteraceae</taxon>
        <taxon>Dasania</taxon>
    </lineage>
</organism>
<dbReference type="InterPro" id="IPR021812">
    <property type="entry name" value="DUF3391"/>
</dbReference>
<gene>
    <name evidence="2" type="ORF">O0V09_09460</name>
</gene>